<proteinExistence type="predicted"/>
<organism evidence="2 3">
    <name type="scientific">Mycena albidolilacea</name>
    <dbReference type="NCBI Taxonomy" id="1033008"/>
    <lineage>
        <taxon>Eukaryota</taxon>
        <taxon>Fungi</taxon>
        <taxon>Dikarya</taxon>
        <taxon>Basidiomycota</taxon>
        <taxon>Agaricomycotina</taxon>
        <taxon>Agaricomycetes</taxon>
        <taxon>Agaricomycetidae</taxon>
        <taxon>Agaricales</taxon>
        <taxon>Marasmiineae</taxon>
        <taxon>Mycenaceae</taxon>
        <taxon>Mycena</taxon>
    </lineage>
</organism>
<dbReference type="AlphaFoldDB" id="A0AAD7ECJ1"/>
<reference evidence="2" key="1">
    <citation type="submission" date="2023-03" db="EMBL/GenBank/DDBJ databases">
        <title>Massive genome expansion in bonnet fungi (Mycena s.s.) driven by repeated elements and novel gene families across ecological guilds.</title>
        <authorList>
            <consortium name="Lawrence Berkeley National Laboratory"/>
            <person name="Harder C.B."/>
            <person name="Miyauchi S."/>
            <person name="Viragh M."/>
            <person name="Kuo A."/>
            <person name="Thoen E."/>
            <person name="Andreopoulos B."/>
            <person name="Lu D."/>
            <person name="Skrede I."/>
            <person name="Drula E."/>
            <person name="Henrissat B."/>
            <person name="Morin E."/>
            <person name="Kohler A."/>
            <person name="Barry K."/>
            <person name="LaButti K."/>
            <person name="Morin E."/>
            <person name="Salamov A."/>
            <person name="Lipzen A."/>
            <person name="Mereny Z."/>
            <person name="Hegedus B."/>
            <person name="Baldrian P."/>
            <person name="Stursova M."/>
            <person name="Weitz H."/>
            <person name="Taylor A."/>
            <person name="Grigoriev I.V."/>
            <person name="Nagy L.G."/>
            <person name="Martin F."/>
            <person name="Kauserud H."/>
        </authorList>
    </citation>
    <scope>NUCLEOTIDE SEQUENCE</scope>
    <source>
        <strain evidence="2">CBHHK002</strain>
    </source>
</reference>
<evidence type="ECO:0000256" key="1">
    <source>
        <dbReference type="SAM" id="MobiDB-lite"/>
    </source>
</evidence>
<feature type="compositionally biased region" description="Polar residues" evidence="1">
    <location>
        <begin position="154"/>
        <end position="166"/>
    </location>
</feature>
<dbReference type="Proteomes" id="UP001218218">
    <property type="component" value="Unassembled WGS sequence"/>
</dbReference>
<evidence type="ECO:0000313" key="3">
    <source>
        <dbReference type="Proteomes" id="UP001218218"/>
    </source>
</evidence>
<comment type="caution">
    <text evidence="2">The sequence shown here is derived from an EMBL/GenBank/DDBJ whole genome shotgun (WGS) entry which is preliminary data.</text>
</comment>
<protein>
    <submittedName>
        <fullName evidence="2">Uncharacterized protein</fullName>
    </submittedName>
</protein>
<name>A0AAD7ECJ1_9AGAR</name>
<gene>
    <name evidence="2" type="ORF">DFH08DRAFT_973764</name>
</gene>
<feature type="region of interest" description="Disordered" evidence="1">
    <location>
        <begin position="138"/>
        <end position="166"/>
    </location>
</feature>
<keyword evidence="3" id="KW-1185">Reference proteome</keyword>
<sequence>MPSALIHRCAVDRQTHKSMYDTFVEEGQALGDTNLGAHELNRTFFPSQPDTKGNIYYEKPDGTRFVANFIAEIGSEAQGIWIAAYPLIATTLVSNKREAQKGESFEITDWIIRAEGDETATDKMILLARLDHTYEVPHSTTTPARTPRRRITKVGSSPNPATTSNDVADVNMETTQVAERKAGDRYSPDLLPDHQGPYFAHKKAKLVQRDYRDVDGTLIAPHEL</sequence>
<dbReference type="EMBL" id="JARIHO010000074">
    <property type="protein sequence ID" value="KAJ7311671.1"/>
    <property type="molecule type" value="Genomic_DNA"/>
</dbReference>
<evidence type="ECO:0000313" key="2">
    <source>
        <dbReference type="EMBL" id="KAJ7311671.1"/>
    </source>
</evidence>
<accession>A0AAD7ECJ1</accession>